<dbReference type="EMBL" id="FNNZ01000029">
    <property type="protein sequence ID" value="SDX47755.1"/>
    <property type="molecule type" value="Genomic_DNA"/>
</dbReference>
<dbReference type="Pfam" id="PF10604">
    <property type="entry name" value="Polyketide_cyc2"/>
    <property type="match status" value="1"/>
</dbReference>
<dbReference type="InterPro" id="IPR019587">
    <property type="entry name" value="Polyketide_cyclase/dehydratase"/>
</dbReference>
<dbReference type="InterPro" id="IPR023393">
    <property type="entry name" value="START-like_dom_sf"/>
</dbReference>
<proteinExistence type="predicted"/>
<dbReference type="Gene3D" id="3.30.530.20">
    <property type="match status" value="1"/>
</dbReference>
<dbReference type="OrthoDB" id="5792512at2"/>
<dbReference type="AlphaFoldDB" id="A0A1H3C117"/>
<evidence type="ECO:0000313" key="1">
    <source>
        <dbReference type="EMBL" id="SDX47755.1"/>
    </source>
</evidence>
<dbReference type="STRING" id="1058.SAMN05421783_1296"/>
<organism evidence="1 2">
    <name type="scientific">Thiocapsa roseopersicina</name>
    <dbReference type="NCBI Taxonomy" id="1058"/>
    <lineage>
        <taxon>Bacteria</taxon>
        <taxon>Pseudomonadati</taxon>
        <taxon>Pseudomonadota</taxon>
        <taxon>Gammaproteobacteria</taxon>
        <taxon>Chromatiales</taxon>
        <taxon>Chromatiaceae</taxon>
        <taxon>Thiocapsa</taxon>
    </lineage>
</organism>
<keyword evidence="2" id="KW-1185">Reference proteome</keyword>
<name>A0A1H3C117_THIRO</name>
<dbReference type="CDD" id="cd07824">
    <property type="entry name" value="SRPBCC_6"/>
    <property type="match status" value="1"/>
</dbReference>
<accession>A0A1H3C117</accession>
<evidence type="ECO:0000313" key="2">
    <source>
        <dbReference type="Proteomes" id="UP000198816"/>
    </source>
</evidence>
<dbReference type="SUPFAM" id="SSF55961">
    <property type="entry name" value="Bet v1-like"/>
    <property type="match status" value="1"/>
</dbReference>
<reference evidence="2" key="1">
    <citation type="submission" date="2016-10" db="EMBL/GenBank/DDBJ databases">
        <authorList>
            <person name="Varghese N."/>
            <person name="Submissions S."/>
        </authorList>
    </citation>
    <scope>NUCLEOTIDE SEQUENCE [LARGE SCALE GENOMIC DNA]</scope>
    <source>
        <strain evidence="2">DSM 217</strain>
    </source>
</reference>
<protein>
    <submittedName>
        <fullName evidence="1">Polyketide cyclase / dehydrase and lipid transport</fullName>
    </submittedName>
</protein>
<gene>
    <name evidence="1" type="ORF">SAMN05421783_1296</name>
</gene>
<dbReference type="Proteomes" id="UP000198816">
    <property type="component" value="Unassembled WGS sequence"/>
</dbReference>
<dbReference type="RefSeq" id="WP_093037089.1">
    <property type="nucleotide sequence ID" value="NZ_FNNZ01000029.1"/>
</dbReference>
<sequence length="172" mass="19684">MADYHLLTIWRIEAPLEPVYSAIQNSLGWPDWWPGVQKVEQVVAGDADGIDNVRRYVWKGSLPYRVVFEVRATRIENLDLIEGTAEGDLEGIGRWHFARQGTLSIVRYEWHVRSTRWWMNLIAPFARSLFIRNHTRIMARGAEGLARRLGARLVSQESIDLTADTALSRGAL</sequence>